<protein>
    <recommendedName>
        <fullName evidence="3">Integral membrane protein</fullName>
    </recommendedName>
</protein>
<dbReference type="eggNOG" id="ENOG50324Y8">
    <property type="taxonomic scope" value="Bacteria"/>
</dbReference>
<comment type="caution">
    <text evidence="1">The sequence shown here is derived from an EMBL/GenBank/DDBJ whole genome shotgun (WGS) entry which is preliminary data.</text>
</comment>
<reference evidence="1 2" key="1">
    <citation type="journal article" date="2013" name="Genome Announc.">
        <title>Whole-Genome Shotgun Assembly and Analysis of the Genome of Streptomyces mobaraensis DSM 40847, a Strain for Industrial Production of Microbial Transglutaminase.</title>
        <authorList>
            <person name="Yang H."/>
            <person name="He T."/>
            <person name="Wu W."/>
            <person name="Zhu W."/>
            <person name="Lu B."/>
            <person name="Sun W."/>
        </authorList>
    </citation>
    <scope>NUCLEOTIDE SEQUENCE [LARGE SCALE GENOMIC DNA]</scope>
    <source>
        <strain evidence="1 2">DSM 40847</strain>
    </source>
</reference>
<evidence type="ECO:0008006" key="3">
    <source>
        <dbReference type="Google" id="ProtNLM"/>
    </source>
</evidence>
<dbReference type="STRING" id="1223523.H340_25072"/>
<gene>
    <name evidence="1" type="ORF">H340_25072</name>
</gene>
<sequence length="200" mass="20692">MGRGHCALARVAVIVRAPAAPLWWLGLLAAGIGTALPGLTGRRVGLLAGAALFLVTATAAFTARRKRYAHLARAASRAGKSVFLQDRAVTARAWRRDRRWWLALAFPAAVASSLAAPGTAGLALAGLGAGLWAKAQWLGGLERRAGTLLWVRTEWAKGGPAGKHVRGYLTTGLAAGDAAPGGGPRRDRRPAGRAAVSAAR</sequence>
<dbReference type="RefSeq" id="WP_004951231.1">
    <property type="nucleotide sequence ID" value="NZ_AORZ01000104.1"/>
</dbReference>
<dbReference type="PATRIC" id="fig|1223523.3.peg.5093"/>
<dbReference type="Proteomes" id="UP000011740">
    <property type="component" value="Unassembled WGS sequence"/>
</dbReference>
<name>M3C152_STRM1</name>
<evidence type="ECO:0000313" key="1">
    <source>
        <dbReference type="EMBL" id="EME97735.1"/>
    </source>
</evidence>
<accession>M3C152</accession>
<proteinExistence type="predicted"/>
<dbReference type="AlphaFoldDB" id="M3C152"/>
<dbReference type="EMBL" id="AORZ01000104">
    <property type="protein sequence ID" value="EME97735.1"/>
    <property type="molecule type" value="Genomic_DNA"/>
</dbReference>
<evidence type="ECO:0000313" key="2">
    <source>
        <dbReference type="Proteomes" id="UP000011740"/>
    </source>
</evidence>
<organism evidence="1 2">
    <name type="scientific">Streptomyces mobaraensis (strain ATCC 29032 / DSM 40847 / JCM 4168 / NBRC 13819 / NCIMB 11159 / IPCR 16-22)</name>
    <dbReference type="NCBI Taxonomy" id="1223523"/>
    <lineage>
        <taxon>Bacteria</taxon>
        <taxon>Bacillati</taxon>
        <taxon>Actinomycetota</taxon>
        <taxon>Actinomycetes</taxon>
        <taxon>Kitasatosporales</taxon>
        <taxon>Streptomycetaceae</taxon>
        <taxon>Streptomyces</taxon>
    </lineage>
</organism>